<dbReference type="InterPro" id="IPR000023">
    <property type="entry name" value="Phosphofructokinase_dom"/>
</dbReference>
<evidence type="ECO:0000313" key="11">
    <source>
        <dbReference type="EMBL" id="MDM7857112.1"/>
    </source>
</evidence>
<dbReference type="InterPro" id="IPR015912">
    <property type="entry name" value="Phosphofructokinase_CS"/>
</dbReference>
<keyword evidence="7 9" id="KW-0460">Magnesium</keyword>
<feature type="binding site" evidence="9">
    <location>
        <position position="282"/>
    </location>
    <ligand>
        <name>substrate</name>
        <note>ligand shared between dimeric partners</note>
    </ligand>
</feature>
<feature type="binding site" evidence="9">
    <location>
        <begin position="77"/>
        <end position="78"/>
    </location>
    <ligand>
        <name>ATP</name>
        <dbReference type="ChEBI" id="CHEBI:30616"/>
    </ligand>
</feature>
<keyword evidence="12" id="KW-1185">Reference proteome</keyword>
<dbReference type="SUPFAM" id="SSF53784">
    <property type="entry name" value="Phosphofructokinase"/>
    <property type="match status" value="1"/>
</dbReference>
<organism evidence="11 12">
    <name type="scientific">Thiopseudomonas acetoxidans</name>
    <dbReference type="NCBI Taxonomy" id="3041622"/>
    <lineage>
        <taxon>Bacteria</taxon>
        <taxon>Pseudomonadati</taxon>
        <taxon>Pseudomonadota</taxon>
        <taxon>Gammaproteobacteria</taxon>
        <taxon>Pseudomonadales</taxon>
        <taxon>Pseudomonadaceae</taxon>
        <taxon>Thiopseudomonas</taxon>
    </lineage>
</organism>
<dbReference type="Gene3D" id="3.40.50.450">
    <property type="match status" value="1"/>
</dbReference>
<reference evidence="11 12" key="1">
    <citation type="submission" date="2023-06" db="EMBL/GenBank/DDBJ databases">
        <title>Thiopseudomonas sp. CY1220 draft genome sequence.</title>
        <authorList>
            <person name="Zhao G."/>
            <person name="An M."/>
        </authorList>
    </citation>
    <scope>NUCLEOTIDE SEQUENCE [LARGE SCALE GENOMIC DNA]</scope>
    <source>
        <strain evidence="11 12">CY1220</strain>
    </source>
</reference>
<evidence type="ECO:0000256" key="8">
    <source>
        <dbReference type="ARBA" id="ARBA00023152"/>
    </source>
</evidence>
<evidence type="ECO:0000259" key="10">
    <source>
        <dbReference type="Pfam" id="PF00365"/>
    </source>
</evidence>
<dbReference type="Gene3D" id="3.40.50.460">
    <property type="entry name" value="Phosphofructokinase domain"/>
    <property type="match status" value="1"/>
</dbReference>
<feature type="binding site" evidence="9">
    <location>
        <position position="119"/>
    </location>
    <ligand>
        <name>Mg(2+)</name>
        <dbReference type="ChEBI" id="CHEBI:18420"/>
        <note>catalytic</note>
    </ligand>
</feature>
<feature type="binding site" evidence="9">
    <location>
        <position position="14"/>
    </location>
    <ligand>
        <name>ATP</name>
        <dbReference type="ChEBI" id="CHEBI:30616"/>
    </ligand>
</feature>
<dbReference type="InterPro" id="IPR035966">
    <property type="entry name" value="PKF_sf"/>
</dbReference>
<keyword evidence="3 9" id="KW-0963">Cytoplasm</keyword>
<proteinExistence type="inferred from homology"/>
<dbReference type="HAMAP" id="MF_01976">
    <property type="entry name" value="Phosphofructokinase_III"/>
    <property type="match status" value="1"/>
</dbReference>
<feature type="site" description="Important for substrate specificity; cannot use PPi as phosphoryl donor" evidence="9">
    <location>
        <position position="120"/>
    </location>
</feature>
<evidence type="ECO:0000256" key="5">
    <source>
        <dbReference type="ARBA" id="ARBA00022723"/>
    </source>
</evidence>
<evidence type="ECO:0000256" key="7">
    <source>
        <dbReference type="ARBA" id="ARBA00022842"/>
    </source>
</evidence>
<evidence type="ECO:0000256" key="3">
    <source>
        <dbReference type="ARBA" id="ARBA00022490"/>
    </source>
</evidence>
<feature type="binding site" evidence="9">
    <location>
        <begin position="118"/>
        <end position="121"/>
    </location>
    <ligand>
        <name>ATP</name>
        <dbReference type="ChEBI" id="CHEBI:30616"/>
    </ligand>
</feature>
<comment type="pathway">
    <text evidence="2 9">Carbohydrate degradation; glycolysis; D-glyceraldehyde 3-phosphate and glycerone phosphate from D-glucose: step 3/4.</text>
</comment>
<evidence type="ECO:0000256" key="9">
    <source>
        <dbReference type="HAMAP-Rule" id="MF_01976"/>
    </source>
</evidence>
<comment type="similarity">
    <text evidence="9">Belongs to the phosphofructokinase type A (PFKA) family. Mixed-substrate PFK group III subfamily.</text>
</comment>
<evidence type="ECO:0000256" key="4">
    <source>
        <dbReference type="ARBA" id="ARBA00022679"/>
    </source>
</evidence>
<keyword evidence="5 9" id="KW-0479">Metal-binding</keyword>
<dbReference type="PROSITE" id="PS00433">
    <property type="entry name" value="PHOSPHOFRUCTOKINASE"/>
    <property type="match status" value="1"/>
</dbReference>
<dbReference type="RefSeq" id="WP_289409764.1">
    <property type="nucleotide sequence ID" value="NZ_JAUCDY010000002.1"/>
</dbReference>
<comment type="subcellular location">
    <subcellularLocation>
        <location evidence="9">Cytoplasm</location>
    </subcellularLocation>
</comment>
<dbReference type="Proteomes" id="UP001241056">
    <property type="component" value="Unassembled WGS sequence"/>
</dbReference>
<feature type="binding site" description="in other chain" evidence="9">
    <location>
        <position position="238"/>
    </location>
    <ligand>
        <name>substrate</name>
        <note>ligand shared between dimeric partners</note>
    </ligand>
</feature>
<protein>
    <recommendedName>
        <fullName evidence="9">ATP-dependent 6-phosphofructokinase</fullName>
        <shortName evidence="9">ATP-PFK</shortName>
        <shortName evidence="9">Phosphofructokinase</shortName>
        <ecNumber evidence="9">2.7.1.11</ecNumber>
    </recommendedName>
    <alternativeName>
        <fullName evidence="9">Phosphohexokinase</fullName>
    </alternativeName>
</protein>
<dbReference type="InterPro" id="IPR022953">
    <property type="entry name" value="ATP_PFK"/>
</dbReference>
<dbReference type="PIRSF" id="PIRSF000532">
    <property type="entry name" value="ATP_PFK_prok"/>
    <property type="match status" value="1"/>
</dbReference>
<evidence type="ECO:0000313" key="12">
    <source>
        <dbReference type="Proteomes" id="UP001241056"/>
    </source>
</evidence>
<comment type="subunit">
    <text evidence="9">Homodimer or homotetramer.</text>
</comment>
<gene>
    <name evidence="9" type="primary">pfkA</name>
    <name evidence="11" type="ORF">QEZ41_02290</name>
</gene>
<evidence type="ECO:0000256" key="6">
    <source>
        <dbReference type="ARBA" id="ARBA00022777"/>
    </source>
</evidence>
<dbReference type="NCBIfam" id="TIGR02483">
    <property type="entry name" value="PFK_mixed"/>
    <property type="match status" value="1"/>
</dbReference>
<comment type="caution">
    <text evidence="11">The sequence shown here is derived from an EMBL/GenBank/DDBJ whole genome shotgun (WGS) entry which is preliminary data.</text>
</comment>
<accession>A0ABT7SLN8</accession>
<feature type="binding site" description="in other chain" evidence="9">
    <location>
        <begin position="141"/>
        <end position="143"/>
    </location>
    <ligand>
        <name>substrate</name>
        <note>ligand shared between dimeric partners</note>
    </ligand>
</feature>
<keyword evidence="6 9" id="KW-0418">Kinase</keyword>
<feature type="binding site" evidence="9">
    <location>
        <position position="178"/>
    </location>
    <ligand>
        <name>substrate</name>
        <note>ligand shared between dimeric partners</note>
    </ligand>
</feature>
<evidence type="ECO:0000256" key="1">
    <source>
        <dbReference type="ARBA" id="ARBA00001946"/>
    </source>
</evidence>
<feature type="domain" description="Phosphofructokinase" evidence="10">
    <location>
        <begin position="6"/>
        <end position="314"/>
    </location>
</feature>
<dbReference type="PRINTS" id="PR00476">
    <property type="entry name" value="PHFRCTKINASE"/>
</dbReference>
<dbReference type="GO" id="GO:0003872">
    <property type="term" value="F:6-phosphofructokinase activity"/>
    <property type="evidence" value="ECO:0007669"/>
    <property type="project" value="UniProtKB-EC"/>
</dbReference>
<sequence>MSKRLKICINTGGGDAPGLNAVIEAVTMAAHNRQWDVYGIKAGYNGLFNTDEIVHLTPKVVDGIAIQGGTILGSTNKGNPFQMPVCNVAGECEERDMSERVMENFRRLRFDALVSVGGDGSMDIAQKFFELGMPVVGVPKTIDNDLGGTESTFGFDTAVGIATEAIDRLHSTAKSHDRVMVVEVMGRDAGFIALNSGISGNADVILLPEIPFDIEKVCAKIMANELSGRKYSIVVVAEGAMPQGGEVVAKGEGEMGRQHVLLGGVAEYVAKKIAERTGKDTRSLVLGHLQRGGSPTTFDRLLALRFGAAAVRAIENGKFGHMVSLQSADIVTVPIAEALSVEKRVDIKGDIVMTARDMDICFGD</sequence>
<feature type="active site" description="Proton acceptor" evidence="9">
    <location>
        <position position="143"/>
    </location>
</feature>
<dbReference type="PANTHER" id="PTHR13697:SF52">
    <property type="entry name" value="ATP-DEPENDENT 6-PHOSPHOFRUCTOKINASE 3"/>
    <property type="match status" value="1"/>
</dbReference>
<name>A0ABT7SLN8_9GAMM</name>
<comment type="function">
    <text evidence="9">Catalyzes the phosphorylation of D-fructose 6-phosphate to fructose 1,6-bisphosphate by ATP, the first committing step of glycolysis.</text>
</comment>
<evidence type="ECO:0000256" key="2">
    <source>
        <dbReference type="ARBA" id="ARBA00004679"/>
    </source>
</evidence>
<dbReference type="InterPro" id="IPR012003">
    <property type="entry name" value="ATP_PFK_prok-type"/>
</dbReference>
<dbReference type="NCBIfam" id="NF002872">
    <property type="entry name" value="PRK03202.1"/>
    <property type="match status" value="1"/>
</dbReference>
<dbReference type="InterPro" id="IPR012829">
    <property type="entry name" value="Phosphofructokinase_III"/>
</dbReference>
<keyword evidence="4 9" id="KW-0808">Transferase</keyword>
<comment type="cofactor">
    <cofactor evidence="1 9">
        <name>Mg(2+)</name>
        <dbReference type="ChEBI" id="CHEBI:18420"/>
    </cofactor>
</comment>
<dbReference type="EC" id="2.7.1.11" evidence="9"/>
<keyword evidence="9" id="KW-0547">Nucleotide-binding</keyword>
<dbReference type="EMBL" id="JAUCDY010000002">
    <property type="protein sequence ID" value="MDM7857112.1"/>
    <property type="molecule type" value="Genomic_DNA"/>
</dbReference>
<keyword evidence="8 9" id="KW-0324">Glycolysis</keyword>
<feature type="binding site" description="in other chain" evidence="9">
    <location>
        <begin position="185"/>
        <end position="187"/>
    </location>
    <ligand>
        <name>substrate</name>
        <note>ligand shared between dimeric partners</note>
    </ligand>
</feature>
<feature type="binding site" description="in other chain" evidence="9">
    <location>
        <begin position="288"/>
        <end position="291"/>
    </location>
    <ligand>
        <name>substrate</name>
        <note>ligand shared between dimeric partners</note>
    </ligand>
</feature>
<comment type="catalytic activity">
    <reaction evidence="9">
        <text>beta-D-fructose 6-phosphate + ATP = beta-D-fructose 1,6-bisphosphate + ADP + H(+)</text>
        <dbReference type="Rhea" id="RHEA:16109"/>
        <dbReference type="ChEBI" id="CHEBI:15378"/>
        <dbReference type="ChEBI" id="CHEBI:30616"/>
        <dbReference type="ChEBI" id="CHEBI:32966"/>
        <dbReference type="ChEBI" id="CHEBI:57634"/>
        <dbReference type="ChEBI" id="CHEBI:456216"/>
        <dbReference type="EC" id="2.7.1.11"/>
    </reaction>
</comment>
<keyword evidence="9" id="KW-0067">ATP-binding</keyword>
<dbReference type="PANTHER" id="PTHR13697">
    <property type="entry name" value="PHOSPHOFRUCTOKINASE"/>
    <property type="match status" value="1"/>
</dbReference>
<dbReference type="Pfam" id="PF00365">
    <property type="entry name" value="PFK"/>
    <property type="match status" value="1"/>
</dbReference>
<comment type="caution">
    <text evidence="9">Lacks conserved residue(s) required for the propagation of feature annotation.</text>
</comment>